<dbReference type="OrthoDB" id="501956at2"/>
<organism evidence="2 3">
    <name type="scientific">Scytonema hofmannii PCC 7110</name>
    <dbReference type="NCBI Taxonomy" id="128403"/>
    <lineage>
        <taxon>Bacteria</taxon>
        <taxon>Bacillati</taxon>
        <taxon>Cyanobacteriota</taxon>
        <taxon>Cyanophyceae</taxon>
        <taxon>Nostocales</taxon>
        <taxon>Scytonemataceae</taxon>
        <taxon>Scytonema</taxon>
    </lineage>
</organism>
<proteinExistence type="predicted"/>
<accession>A0A139XCM3</accession>
<dbReference type="EMBL" id="ANNX02000020">
    <property type="protein sequence ID" value="KYC42451.1"/>
    <property type="molecule type" value="Genomic_DNA"/>
</dbReference>
<name>A0A139XCM3_9CYAN</name>
<comment type="caution">
    <text evidence="2">The sequence shown here is derived from an EMBL/GenBank/DDBJ whole genome shotgun (WGS) entry which is preliminary data.</text>
</comment>
<sequence>MIGLPKVTIQTTIPEIEVNTKGLEYLDEYNTLFGQAIRKGFSLRNQIGQTTKKESSLEKLICKELETEFGLSNSEAKNAYNKASSVYSSQAELVDTYIDDNYHRIKGIRKSIGKLKGKIRKASEMGYTLTVKSLTRKIHFKSQHINQLLAKIERLKESKELGKLTVNFGSSKLFKAQYNLEENGYSSHEEWLEDWRKTRSGRSFFVGSKNFLSGNQLVRYNPELETLTITVSPCRQTKYGTHVVLHEIKFQRESQWLTDAIKPTVIKSTRKGLDGEKKETARQGSEQPVTYEIVDKDGRFYVNATVNVQPAKKESSLANGALGVDFNPGSIDWTVVDRHGNLLRHGSIKINVQDKRSNQTKDVIGKAVAQIVRIASNHGVPLSIENLDFAKKKASMKEKGAKYARMLSNMAYSQFNQMIETRCSRFGVELILVDPAYTSIIGVTKYLKMYALSSGCAAALVIARRAQGRVEKVPKSLRSYFRKPEDMLRSGAWSKVAKKSNTIGGFHRNKFYFLGSNKKVPTNCRMHGTLRQTSTSRSRRYGIVQVLMAPHIRQKPRALGFPPLKHINA</sequence>
<dbReference type="RefSeq" id="WP_017747595.1">
    <property type="nucleotide sequence ID" value="NZ_KQ976354.1"/>
</dbReference>
<gene>
    <name evidence="2" type="ORF">WA1_21030</name>
</gene>
<keyword evidence="1" id="KW-0238">DNA-binding</keyword>
<evidence type="ECO:0008006" key="4">
    <source>
        <dbReference type="Google" id="ProtNLM"/>
    </source>
</evidence>
<evidence type="ECO:0000313" key="2">
    <source>
        <dbReference type="EMBL" id="KYC42451.1"/>
    </source>
</evidence>
<dbReference type="Proteomes" id="UP000076925">
    <property type="component" value="Unassembled WGS sequence"/>
</dbReference>
<dbReference type="AlphaFoldDB" id="A0A139XCM3"/>
<evidence type="ECO:0000313" key="3">
    <source>
        <dbReference type="Proteomes" id="UP000076925"/>
    </source>
</evidence>
<dbReference type="STRING" id="128403.WA1_21030"/>
<keyword evidence="3" id="KW-1185">Reference proteome</keyword>
<dbReference type="GO" id="GO:0003677">
    <property type="term" value="F:DNA binding"/>
    <property type="evidence" value="ECO:0007669"/>
    <property type="project" value="UniProtKB-KW"/>
</dbReference>
<dbReference type="InterPro" id="IPR010095">
    <property type="entry name" value="Cas12f1-like_TNB"/>
</dbReference>
<protein>
    <recommendedName>
        <fullName evidence="4">Transposase</fullName>
    </recommendedName>
</protein>
<evidence type="ECO:0000256" key="1">
    <source>
        <dbReference type="ARBA" id="ARBA00023125"/>
    </source>
</evidence>
<reference evidence="2 3" key="1">
    <citation type="journal article" date="2013" name="Genome Biol. Evol.">
        <title>Genomes of Stigonematalean cyanobacteria (subsection V) and the evolution of oxygenic photosynthesis from prokaryotes to plastids.</title>
        <authorList>
            <person name="Dagan T."/>
            <person name="Roettger M."/>
            <person name="Stucken K."/>
            <person name="Landan G."/>
            <person name="Koch R."/>
            <person name="Major P."/>
            <person name="Gould S.B."/>
            <person name="Goremykin V.V."/>
            <person name="Rippka R."/>
            <person name="Tandeau de Marsac N."/>
            <person name="Gugger M."/>
            <person name="Lockhart P.J."/>
            <person name="Allen J.F."/>
            <person name="Brune I."/>
            <person name="Maus I."/>
            <person name="Puhler A."/>
            <person name="Martin W.F."/>
        </authorList>
    </citation>
    <scope>NUCLEOTIDE SEQUENCE [LARGE SCALE GENOMIC DNA]</scope>
    <source>
        <strain evidence="2 3">PCC 7110</strain>
    </source>
</reference>
<dbReference type="NCBIfam" id="TIGR01766">
    <property type="entry name" value="IS200/IS605 family accessory protein TnpB-like domain"/>
    <property type="match status" value="1"/>
</dbReference>